<dbReference type="InterPro" id="IPR034746">
    <property type="entry name" value="POTRA"/>
</dbReference>
<keyword evidence="2" id="KW-1003">Cell membrane</keyword>
<keyword evidence="7" id="KW-0131">Cell cycle</keyword>
<sequence length="265" mass="28049">MAKNQNSTDLNSNSIDRSKESGSPEESSNVIGLPVVEAKLRRRKLLWWLGGAVGVVVAVMLILWFSPLLAVKNINVHGTSLTTAKAVTERVESIKGTPLPQISSDRVLELLKDDPAVENVVVQAQTPATLDVQVIEYVPVAVMRDGSSQNLVASDGHALAPATEKNSESLPVIELANGSKDQDVFLAVTQVLGEITSEVRAELASATASSIDSVQLKLNDGRTIVWGSADEGSKKAAVLAALLTVDPEESGETIDVSSPDHPVTK</sequence>
<dbReference type="Pfam" id="PF08478">
    <property type="entry name" value="POTRA_1"/>
    <property type="match status" value="1"/>
</dbReference>
<dbReference type="GO" id="GO:0051301">
    <property type="term" value="P:cell division"/>
    <property type="evidence" value="ECO:0007669"/>
    <property type="project" value="UniProtKB-KW"/>
</dbReference>
<feature type="compositionally biased region" description="Polar residues" evidence="8">
    <location>
        <begin position="1"/>
        <end position="15"/>
    </location>
</feature>
<gene>
    <name evidence="11" type="ORF">BHE16_00410</name>
</gene>
<comment type="subcellular location">
    <subcellularLocation>
        <location evidence="1">Membrane</location>
    </subcellularLocation>
</comment>
<evidence type="ECO:0000313" key="11">
    <source>
        <dbReference type="EMBL" id="APF39733.1"/>
    </source>
</evidence>
<dbReference type="KEGG" id="nae:BHE16_00410"/>
<feature type="domain" description="POTRA" evidence="10">
    <location>
        <begin position="69"/>
        <end position="137"/>
    </location>
</feature>
<evidence type="ECO:0000256" key="4">
    <source>
        <dbReference type="ARBA" id="ARBA00022692"/>
    </source>
</evidence>
<name>A0A1L2ZK15_9MICC</name>
<feature type="region of interest" description="Disordered" evidence="8">
    <location>
        <begin position="1"/>
        <end position="28"/>
    </location>
</feature>
<reference evidence="11 12" key="1">
    <citation type="submission" date="2016-11" db="EMBL/GenBank/DDBJ databases">
        <title>Genome sequencing of Zhihengliuella aestuarii B18 antagonistic to Plasmodiophora brassicae.</title>
        <authorList>
            <person name="Luo Y."/>
        </authorList>
    </citation>
    <scope>NUCLEOTIDE SEQUENCE [LARGE SCALE GENOMIC DNA]</scope>
    <source>
        <strain evidence="11 12">B18</strain>
    </source>
</reference>
<evidence type="ECO:0000256" key="2">
    <source>
        <dbReference type="ARBA" id="ARBA00022475"/>
    </source>
</evidence>
<dbReference type="EMBL" id="CP018135">
    <property type="protein sequence ID" value="APF39733.1"/>
    <property type="molecule type" value="Genomic_DNA"/>
</dbReference>
<keyword evidence="6 9" id="KW-0472">Membrane</keyword>
<proteinExistence type="predicted"/>
<evidence type="ECO:0000256" key="7">
    <source>
        <dbReference type="ARBA" id="ARBA00023306"/>
    </source>
</evidence>
<evidence type="ECO:0000256" key="1">
    <source>
        <dbReference type="ARBA" id="ARBA00004370"/>
    </source>
</evidence>
<dbReference type="GO" id="GO:0005886">
    <property type="term" value="C:plasma membrane"/>
    <property type="evidence" value="ECO:0007669"/>
    <property type="project" value="TreeGrafter"/>
</dbReference>
<dbReference type="InterPro" id="IPR005548">
    <property type="entry name" value="Cell_div_FtsQ/DivIB_C"/>
</dbReference>
<evidence type="ECO:0000256" key="6">
    <source>
        <dbReference type="ARBA" id="ARBA00023136"/>
    </source>
</evidence>
<dbReference type="PANTHER" id="PTHR37820">
    <property type="entry name" value="CELL DIVISION PROTEIN DIVIB"/>
    <property type="match status" value="1"/>
</dbReference>
<dbReference type="OrthoDB" id="4793367at2"/>
<evidence type="ECO:0000313" key="12">
    <source>
        <dbReference type="Proteomes" id="UP000183530"/>
    </source>
</evidence>
<keyword evidence="5 9" id="KW-1133">Transmembrane helix</keyword>
<protein>
    <recommendedName>
        <fullName evidence="10">POTRA domain-containing protein</fullName>
    </recommendedName>
</protein>
<dbReference type="PROSITE" id="PS51779">
    <property type="entry name" value="POTRA"/>
    <property type="match status" value="1"/>
</dbReference>
<dbReference type="InterPro" id="IPR050487">
    <property type="entry name" value="FtsQ_DivIB"/>
</dbReference>
<dbReference type="RefSeq" id="WP_071893207.1">
    <property type="nucleotide sequence ID" value="NZ_CP018135.1"/>
</dbReference>
<dbReference type="InterPro" id="IPR013685">
    <property type="entry name" value="POTRA_FtsQ_type"/>
</dbReference>
<feature type="transmembrane region" description="Helical" evidence="9">
    <location>
        <begin position="45"/>
        <end position="65"/>
    </location>
</feature>
<dbReference type="AlphaFoldDB" id="A0A1L2ZK15"/>
<dbReference type="PANTHER" id="PTHR37820:SF1">
    <property type="entry name" value="CELL DIVISION PROTEIN FTSQ"/>
    <property type="match status" value="1"/>
</dbReference>
<evidence type="ECO:0000256" key="3">
    <source>
        <dbReference type="ARBA" id="ARBA00022618"/>
    </source>
</evidence>
<keyword evidence="12" id="KW-1185">Reference proteome</keyword>
<evidence type="ECO:0000256" key="5">
    <source>
        <dbReference type="ARBA" id="ARBA00022989"/>
    </source>
</evidence>
<evidence type="ECO:0000256" key="8">
    <source>
        <dbReference type="SAM" id="MobiDB-lite"/>
    </source>
</evidence>
<dbReference type="Pfam" id="PF03799">
    <property type="entry name" value="FtsQ_DivIB_C"/>
    <property type="match status" value="1"/>
</dbReference>
<dbReference type="STRING" id="556325.BHE16_00410"/>
<dbReference type="Proteomes" id="UP000183530">
    <property type="component" value="Chromosome"/>
</dbReference>
<accession>A0A1L2ZK15</accession>
<keyword evidence="3" id="KW-0132">Cell division</keyword>
<keyword evidence="4 9" id="KW-0812">Transmembrane</keyword>
<organism evidence="11 12">
    <name type="scientific">Neomicrococcus aestuarii</name>
    <dbReference type="NCBI Taxonomy" id="556325"/>
    <lineage>
        <taxon>Bacteria</taxon>
        <taxon>Bacillati</taxon>
        <taxon>Actinomycetota</taxon>
        <taxon>Actinomycetes</taxon>
        <taxon>Micrococcales</taxon>
        <taxon>Micrococcaceae</taxon>
        <taxon>Neomicrococcus</taxon>
    </lineage>
</organism>
<evidence type="ECO:0000259" key="10">
    <source>
        <dbReference type="PROSITE" id="PS51779"/>
    </source>
</evidence>
<dbReference type="Gene3D" id="3.10.20.310">
    <property type="entry name" value="membrane protein fhac"/>
    <property type="match status" value="1"/>
</dbReference>
<evidence type="ECO:0000256" key="9">
    <source>
        <dbReference type="SAM" id="Phobius"/>
    </source>
</evidence>